<proteinExistence type="predicted"/>
<gene>
    <name evidence="1" type="ORF">B0I21_101584</name>
</gene>
<dbReference type="OrthoDB" id="979487at2"/>
<name>A0A4R7D8V7_9SPHI</name>
<accession>A0A4R7D8V7</accession>
<evidence type="ECO:0000313" key="1">
    <source>
        <dbReference type="EMBL" id="TDS17713.1"/>
    </source>
</evidence>
<organism evidence="1 2">
    <name type="scientific">Sphingobacterium paludis</name>
    <dbReference type="NCBI Taxonomy" id="1476465"/>
    <lineage>
        <taxon>Bacteria</taxon>
        <taxon>Pseudomonadati</taxon>
        <taxon>Bacteroidota</taxon>
        <taxon>Sphingobacteriia</taxon>
        <taxon>Sphingobacteriales</taxon>
        <taxon>Sphingobacteriaceae</taxon>
        <taxon>Sphingobacterium</taxon>
    </lineage>
</organism>
<evidence type="ECO:0000313" key="2">
    <source>
        <dbReference type="Proteomes" id="UP000294752"/>
    </source>
</evidence>
<dbReference type="InterPro" id="IPR016024">
    <property type="entry name" value="ARM-type_fold"/>
</dbReference>
<dbReference type="EMBL" id="SNZV01000001">
    <property type="protein sequence ID" value="TDS17713.1"/>
    <property type="molecule type" value="Genomic_DNA"/>
</dbReference>
<dbReference type="SUPFAM" id="SSF48371">
    <property type="entry name" value="ARM repeat"/>
    <property type="match status" value="1"/>
</dbReference>
<evidence type="ECO:0008006" key="3">
    <source>
        <dbReference type="Google" id="ProtNLM"/>
    </source>
</evidence>
<protein>
    <recommendedName>
        <fullName evidence="3">DNA alkylation repair enzyme</fullName>
    </recommendedName>
</protein>
<comment type="caution">
    <text evidence="1">The sequence shown here is derived from an EMBL/GenBank/DDBJ whole genome shotgun (WGS) entry which is preliminary data.</text>
</comment>
<sequence length="185" mass="21615">MASEEETVLQFLRHDIRAFDAKVFGLEFISAHGLTPASLLRYAYHNDAQVAFRASWLLEHTAIKAPQIIRPIYPDFMRHLSSLKNWSCIRSFSKIGMIVTKPPRQWVEKNDRYDEIWIEQCFDWIITPSCPVAVVVNCLDILYYLSVEQEWIREELTAQIQHLLKTPSPALTSRAKRILKRLQES</sequence>
<dbReference type="AlphaFoldDB" id="A0A4R7D8V7"/>
<reference evidence="1 2" key="1">
    <citation type="submission" date="2019-03" db="EMBL/GenBank/DDBJ databases">
        <title>Genomic Encyclopedia of Type Strains, Phase III (KMG-III): the genomes of soil and plant-associated and newly described type strains.</title>
        <authorList>
            <person name="Whitman W."/>
        </authorList>
    </citation>
    <scope>NUCLEOTIDE SEQUENCE [LARGE SCALE GENOMIC DNA]</scope>
    <source>
        <strain evidence="1 2">CGMCC 1.12801</strain>
    </source>
</reference>
<keyword evidence="2" id="KW-1185">Reference proteome</keyword>
<dbReference type="Proteomes" id="UP000294752">
    <property type="component" value="Unassembled WGS sequence"/>
</dbReference>
<dbReference type="RefSeq" id="WP_133638858.1">
    <property type="nucleotide sequence ID" value="NZ_SNZV01000001.1"/>
</dbReference>